<accession>K0B4J5</accession>
<name>K0B4J5_9ARCH</name>
<evidence type="ECO:0000313" key="2">
    <source>
        <dbReference type="Proteomes" id="UP000006101"/>
    </source>
</evidence>
<dbReference type="AlphaFoldDB" id="K0B4J5"/>
<organism evidence="1 2">
    <name type="scientific">Candidatus Nitrosopumilus koreensis AR1</name>
    <dbReference type="NCBI Taxonomy" id="1229908"/>
    <lineage>
        <taxon>Archaea</taxon>
        <taxon>Nitrososphaerota</taxon>
        <taxon>Nitrososphaeria</taxon>
        <taxon>Nitrosopumilales</taxon>
        <taxon>Nitrosopumilaceae</taxon>
        <taxon>Nitrosopumilus</taxon>
    </lineage>
</organism>
<protein>
    <submittedName>
        <fullName evidence="1">Uncharacterized protein</fullName>
    </submittedName>
</protein>
<dbReference type="STRING" id="1229908.NKOR_00645"/>
<reference evidence="1 2" key="1">
    <citation type="journal article" date="2012" name="J. Bacteriol.">
        <title>Draft Genome Sequence of an Ammonia-Oxidizing Archaeon, "Candidatus Nitrosopumilus koreensis" AR1, from Marine Sediment.</title>
        <authorList>
            <person name="Park S.J."/>
            <person name="Kim J.G."/>
            <person name="Jung M.Y."/>
            <person name="Kim S.J."/>
            <person name="Cha I.T."/>
            <person name="Kwon K."/>
            <person name="Lee J.H."/>
            <person name="Rhee S.K."/>
        </authorList>
    </citation>
    <scope>NUCLEOTIDE SEQUENCE [LARGE SCALE GENOMIC DNA]</scope>
    <source>
        <strain evidence="1 2">AR1</strain>
    </source>
</reference>
<dbReference type="HOGENOM" id="CLU_1811355_0_0_2"/>
<dbReference type="PATRIC" id="fig|1229908.8.peg.136"/>
<gene>
    <name evidence="1" type="ORF">NKOR_00645</name>
</gene>
<evidence type="ECO:0000313" key="1">
    <source>
        <dbReference type="EMBL" id="AFS80047.1"/>
    </source>
</evidence>
<dbReference type="EMBL" id="CP003842">
    <property type="protein sequence ID" value="AFS80047.1"/>
    <property type="molecule type" value="Genomic_DNA"/>
</dbReference>
<dbReference type="Proteomes" id="UP000006101">
    <property type="component" value="Chromosome"/>
</dbReference>
<dbReference type="GeneID" id="13725578"/>
<dbReference type="RefSeq" id="WP_014962438.1">
    <property type="nucleotide sequence ID" value="NC_018655.1"/>
</dbReference>
<keyword evidence="2" id="KW-1185">Reference proteome</keyword>
<sequence length="142" mass="16591">MSAITTPKKHKFEIKLKLSKALHSFDNFYMKIFPANHPGYYNNPLGLQDGISWYKRTEKKNLYKMLMISLVVTPMGMWALSQSQTAVELILSLFFVAWGTGSSILLFYNQFVTNEENDKKYEKLNHDFTQLRKDVDQLKKSK</sequence>
<proteinExistence type="predicted"/>
<dbReference type="KEGG" id="nkr:NKOR_00645"/>